<organism evidence="2 3">
    <name type="scientific">Candidatus Geothrix odensensis</name>
    <dbReference type="NCBI Taxonomy" id="2954440"/>
    <lineage>
        <taxon>Bacteria</taxon>
        <taxon>Pseudomonadati</taxon>
        <taxon>Acidobacteriota</taxon>
        <taxon>Holophagae</taxon>
        <taxon>Holophagales</taxon>
        <taxon>Holophagaceae</taxon>
        <taxon>Geothrix</taxon>
    </lineage>
</organism>
<dbReference type="EMBL" id="JADKCH010000032">
    <property type="protein sequence ID" value="MBK8573764.1"/>
    <property type="molecule type" value="Genomic_DNA"/>
</dbReference>
<protein>
    <recommendedName>
        <fullName evidence="4">Lipoprotein</fullName>
    </recommendedName>
</protein>
<accession>A0A936F438</accession>
<evidence type="ECO:0000313" key="3">
    <source>
        <dbReference type="Proteomes" id="UP000709959"/>
    </source>
</evidence>
<evidence type="ECO:0008006" key="4">
    <source>
        <dbReference type="Google" id="ProtNLM"/>
    </source>
</evidence>
<gene>
    <name evidence="2" type="ORF">IPN91_14355</name>
</gene>
<proteinExistence type="predicted"/>
<reference evidence="2 3" key="1">
    <citation type="submission" date="2020-10" db="EMBL/GenBank/DDBJ databases">
        <title>Connecting structure to function with the recovery of over 1000 high-quality activated sludge metagenome-assembled genomes encoding full-length rRNA genes using long-read sequencing.</title>
        <authorList>
            <person name="Singleton C.M."/>
            <person name="Petriglieri F."/>
            <person name="Kristensen J.M."/>
            <person name="Kirkegaard R.H."/>
            <person name="Michaelsen T.Y."/>
            <person name="Andersen M.H."/>
            <person name="Karst S.M."/>
            <person name="Dueholm M.S."/>
            <person name="Nielsen P.H."/>
            <person name="Albertsen M."/>
        </authorList>
    </citation>
    <scope>NUCLEOTIDE SEQUENCE [LARGE SCALE GENOMIC DNA]</scope>
    <source>
        <strain evidence="2">OdNE_18-Q3-R46-58_MAXAC.008</strain>
    </source>
</reference>
<evidence type="ECO:0000256" key="1">
    <source>
        <dbReference type="SAM" id="MobiDB-lite"/>
    </source>
</evidence>
<sequence length="91" mass="10604">MNRTVILPVFSLLVLAGCMVAPTRGGGLQVIPILPTLVEVDYDNYYSHGGYHYFYSDDRWYYASSRNGQRSELPRSHWPKETRRRGHDRSR</sequence>
<dbReference type="AlphaFoldDB" id="A0A936F438"/>
<feature type="compositionally biased region" description="Basic residues" evidence="1">
    <location>
        <begin position="82"/>
        <end position="91"/>
    </location>
</feature>
<dbReference type="Proteomes" id="UP000709959">
    <property type="component" value="Unassembled WGS sequence"/>
</dbReference>
<comment type="caution">
    <text evidence="2">The sequence shown here is derived from an EMBL/GenBank/DDBJ whole genome shotgun (WGS) entry which is preliminary data.</text>
</comment>
<feature type="compositionally biased region" description="Basic and acidic residues" evidence="1">
    <location>
        <begin position="72"/>
        <end position="81"/>
    </location>
</feature>
<feature type="region of interest" description="Disordered" evidence="1">
    <location>
        <begin position="67"/>
        <end position="91"/>
    </location>
</feature>
<evidence type="ECO:0000313" key="2">
    <source>
        <dbReference type="EMBL" id="MBK8573764.1"/>
    </source>
</evidence>
<name>A0A936F438_9BACT</name>
<dbReference type="PROSITE" id="PS51257">
    <property type="entry name" value="PROKAR_LIPOPROTEIN"/>
    <property type="match status" value="1"/>
</dbReference>